<evidence type="ECO:0000313" key="1">
    <source>
        <dbReference type="EMBL" id="KAJ8959350.1"/>
    </source>
</evidence>
<name>A0AAV8Z846_9CUCU</name>
<keyword evidence="2" id="KW-1185">Reference proteome</keyword>
<sequence>MQMDRSNRLVVLMLELPLRAIILHFTDLLDEVVVVRTRYSQRILKFAKIRPFKIHLHQGLEPGDYQRRMAFLAWLATAHEDGNISSILRTDESSFHNNGTINRHNCHYLLRGSAIDAE</sequence>
<dbReference type="AlphaFoldDB" id="A0AAV8Z846"/>
<dbReference type="PANTHER" id="PTHR47326:SF1">
    <property type="entry name" value="HTH PSQ-TYPE DOMAIN-CONTAINING PROTEIN"/>
    <property type="match status" value="1"/>
</dbReference>
<gene>
    <name evidence="1" type="ORF">NQ318_022036</name>
</gene>
<protein>
    <submittedName>
        <fullName evidence="1">Uncharacterized protein</fullName>
    </submittedName>
</protein>
<dbReference type="EMBL" id="JAPWTK010000013">
    <property type="protein sequence ID" value="KAJ8959350.1"/>
    <property type="molecule type" value="Genomic_DNA"/>
</dbReference>
<proteinExistence type="predicted"/>
<organism evidence="1 2">
    <name type="scientific">Aromia moschata</name>
    <dbReference type="NCBI Taxonomy" id="1265417"/>
    <lineage>
        <taxon>Eukaryota</taxon>
        <taxon>Metazoa</taxon>
        <taxon>Ecdysozoa</taxon>
        <taxon>Arthropoda</taxon>
        <taxon>Hexapoda</taxon>
        <taxon>Insecta</taxon>
        <taxon>Pterygota</taxon>
        <taxon>Neoptera</taxon>
        <taxon>Endopterygota</taxon>
        <taxon>Coleoptera</taxon>
        <taxon>Polyphaga</taxon>
        <taxon>Cucujiformia</taxon>
        <taxon>Chrysomeloidea</taxon>
        <taxon>Cerambycidae</taxon>
        <taxon>Cerambycinae</taxon>
        <taxon>Callichromatini</taxon>
        <taxon>Aromia</taxon>
    </lineage>
</organism>
<reference evidence="1" key="1">
    <citation type="journal article" date="2023" name="Insect Mol. Biol.">
        <title>Genome sequencing provides insights into the evolution of gene families encoding plant cell wall-degrading enzymes in longhorned beetles.</title>
        <authorList>
            <person name="Shin N.R."/>
            <person name="Okamura Y."/>
            <person name="Kirsch R."/>
            <person name="Pauchet Y."/>
        </authorList>
    </citation>
    <scope>NUCLEOTIDE SEQUENCE</scope>
    <source>
        <strain evidence="1">AMC_N1</strain>
    </source>
</reference>
<accession>A0AAV8Z846</accession>
<evidence type="ECO:0000313" key="2">
    <source>
        <dbReference type="Proteomes" id="UP001162162"/>
    </source>
</evidence>
<comment type="caution">
    <text evidence="1">The sequence shown here is derived from an EMBL/GenBank/DDBJ whole genome shotgun (WGS) entry which is preliminary data.</text>
</comment>
<dbReference type="Proteomes" id="UP001162162">
    <property type="component" value="Unassembled WGS sequence"/>
</dbReference>
<dbReference type="PANTHER" id="PTHR47326">
    <property type="entry name" value="TRANSPOSABLE ELEMENT TC3 TRANSPOSASE-LIKE PROTEIN"/>
    <property type="match status" value="1"/>
</dbReference>